<dbReference type="SUPFAM" id="SSF75005">
    <property type="entry name" value="Arabinanase/levansucrase/invertase"/>
    <property type="match status" value="1"/>
</dbReference>
<reference evidence="2 3" key="1">
    <citation type="submission" date="2019-07" db="EMBL/GenBank/DDBJ databases">
        <title>Whole genome shotgun sequence of Brevifollis gellanilyticus NBRC 108608.</title>
        <authorList>
            <person name="Hosoyama A."/>
            <person name="Uohara A."/>
            <person name="Ohji S."/>
            <person name="Ichikawa N."/>
        </authorList>
    </citation>
    <scope>NUCLEOTIDE SEQUENCE [LARGE SCALE GENOMIC DNA]</scope>
    <source>
        <strain evidence="2 3">NBRC 108608</strain>
    </source>
</reference>
<comment type="caution">
    <text evidence="2">The sequence shown here is derived from an EMBL/GenBank/DDBJ whole genome shotgun (WGS) entry which is preliminary data.</text>
</comment>
<evidence type="ECO:0000313" key="2">
    <source>
        <dbReference type="EMBL" id="GEP43758.1"/>
    </source>
</evidence>
<keyword evidence="3" id="KW-1185">Reference proteome</keyword>
<keyword evidence="1" id="KW-0732">Signal</keyword>
<protein>
    <recommendedName>
        <fullName evidence="4">Sialidase domain-containing protein</fullName>
    </recommendedName>
</protein>
<dbReference type="InterPro" id="IPR023296">
    <property type="entry name" value="Glyco_hydro_beta-prop_sf"/>
</dbReference>
<feature type="chain" id="PRO_5021697987" description="Sialidase domain-containing protein" evidence="1">
    <location>
        <begin position="27"/>
        <end position="503"/>
    </location>
</feature>
<evidence type="ECO:0000313" key="3">
    <source>
        <dbReference type="Proteomes" id="UP000321577"/>
    </source>
</evidence>
<dbReference type="Gene3D" id="2.115.10.20">
    <property type="entry name" value="Glycosyl hydrolase domain, family 43"/>
    <property type="match status" value="2"/>
</dbReference>
<proteinExistence type="predicted"/>
<dbReference type="Proteomes" id="UP000321577">
    <property type="component" value="Unassembled WGS sequence"/>
</dbReference>
<evidence type="ECO:0008006" key="4">
    <source>
        <dbReference type="Google" id="ProtNLM"/>
    </source>
</evidence>
<dbReference type="AlphaFoldDB" id="A0A512MAJ7"/>
<name>A0A512MAJ7_9BACT</name>
<feature type="signal peptide" evidence="1">
    <location>
        <begin position="1"/>
        <end position="26"/>
    </location>
</feature>
<gene>
    <name evidence="2" type="ORF">BGE01nite_30490</name>
</gene>
<sequence length="503" mass="54710">MISDLCFRMRFLLSSLSVLITVALGAAESSAPIPLRDLPLLFADDSGVASSSGVKRTVHPARTRPAAVLEGTLPQEGSRVYLTGSVYQDEATGLLSMWYAGHPNLPDGKKPKVEGLRTGKGNFVLYATSKDGIAWDRPNLGQFEFQRSKDNNIIYDFHSPSVLFDPADPDTARRYKMLGSITGAYYSATSPDGLHWTGPKQPIIKSSDNITLTKDPLTGEYLAFVRMPAKLRGYPRRTVSLSRSRDFIAWSKPELVFAPDEQDDAWATAPGQRTEVNNMAVIPHAAGLLGFPTIFRVTVTDRNPAELGHGQSPTDGTLDVQLITSADGKKWQRTEKREPIIARGTEGSFDAGSIFGVSNTAVHVGDETWIYYTGMTTSHGAPIPPKRIAIGRAEWRKHGFVSLDAGNEIARIETKPLTLSKPNLIVNANAAAGEVRVALLEADGSPIAGHALEDCTPLKADSVRWSPQWKSNSPLPTDRPVRVLIELRQASLYSLSCASAKHP</sequence>
<dbReference type="EMBL" id="BKAG01000020">
    <property type="protein sequence ID" value="GEP43758.1"/>
    <property type="molecule type" value="Genomic_DNA"/>
</dbReference>
<organism evidence="2 3">
    <name type="scientific">Brevifollis gellanilyticus</name>
    <dbReference type="NCBI Taxonomy" id="748831"/>
    <lineage>
        <taxon>Bacteria</taxon>
        <taxon>Pseudomonadati</taxon>
        <taxon>Verrucomicrobiota</taxon>
        <taxon>Verrucomicrobiia</taxon>
        <taxon>Verrucomicrobiales</taxon>
        <taxon>Verrucomicrobiaceae</taxon>
    </lineage>
</organism>
<accession>A0A512MAJ7</accession>
<evidence type="ECO:0000256" key="1">
    <source>
        <dbReference type="SAM" id="SignalP"/>
    </source>
</evidence>